<protein>
    <recommendedName>
        <fullName evidence="3">PilZ domain-containing protein</fullName>
    </recommendedName>
</protein>
<proteinExistence type="predicted"/>
<dbReference type="RefSeq" id="WP_134084835.1">
    <property type="nucleotide sequence ID" value="NZ_SOQX01000007.1"/>
</dbReference>
<accession>A0A4R8IQ83</accession>
<organism evidence="1 2">
    <name type="scientific">Thiohalophilus thiocyanatoxydans</name>
    <dbReference type="NCBI Taxonomy" id="381308"/>
    <lineage>
        <taxon>Bacteria</taxon>
        <taxon>Pseudomonadati</taxon>
        <taxon>Pseudomonadota</taxon>
        <taxon>Gammaproteobacteria</taxon>
        <taxon>Thiohalomonadales</taxon>
        <taxon>Thiohalophilaceae</taxon>
        <taxon>Thiohalophilus</taxon>
    </lineage>
</organism>
<evidence type="ECO:0000313" key="2">
    <source>
        <dbReference type="Proteomes" id="UP000294914"/>
    </source>
</evidence>
<gene>
    <name evidence="1" type="ORF">EDC23_2403</name>
</gene>
<keyword evidence="2" id="KW-1185">Reference proteome</keyword>
<dbReference type="EMBL" id="SOQX01000007">
    <property type="protein sequence ID" value="TDX99618.1"/>
    <property type="molecule type" value="Genomic_DNA"/>
</dbReference>
<comment type="caution">
    <text evidence="1">The sequence shown here is derived from an EMBL/GenBank/DDBJ whole genome shotgun (WGS) entry which is preliminary data.</text>
</comment>
<reference evidence="1 2" key="1">
    <citation type="submission" date="2019-03" db="EMBL/GenBank/DDBJ databases">
        <title>Genomic Encyclopedia of Type Strains, Phase IV (KMG-IV): sequencing the most valuable type-strain genomes for metagenomic binning, comparative biology and taxonomic classification.</title>
        <authorList>
            <person name="Goeker M."/>
        </authorList>
    </citation>
    <scope>NUCLEOTIDE SEQUENCE [LARGE SCALE GENOMIC DNA]</scope>
    <source>
        <strain evidence="1 2">DSM 16326</strain>
    </source>
</reference>
<evidence type="ECO:0008006" key="3">
    <source>
        <dbReference type="Google" id="ProtNLM"/>
    </source>
</evidence>
<sequence length="96" mass="10833">MKQERRQFNRQLAAADVRLYHPALGCVSARIEEWSPSAVRLCAEIGHNGHDFSEIPFQLGTDSMDVLFTMQLVRRSGSSLILRFVEEGQTAAGDRR</sequence>
<dbReference type="Proteomes" id="UP000294914">
    <property type="component" value="Unassembled WGS sequence"/>
</dbReference>
<name>A0A4R8IQ83_9GAMM</name>
<dbReference type="AlphaFoldDB" id="A0A4R8IQ83"/>
<evidence type="ECO:0000313" key="1">
    <source>
        <dbReference type="EMBL" id="TDX99618.1"/>
    </source>
</evidence>